<dbReference type="PROSITE" id="PS50109">
    <property type="entry name" value="HIS_KIN"/>
    <property type="match status" value="1"/>
</dbReference>
<feature type="domain" description="Histidine kinase" evidence="10">
    <location>
        <begin position="131"/>
        <end position="344"/>
    </location>
</feature>
<dbReference type="PANTHER" id="PTHR45453:SF1">
    <property type="entry name" value="PHOSPHATE REGULON SENSOR PROTEIN PHOR"/>
    <property type="match status" value="1"/>
</dbReference>
<keyword evidence="9" id="KW-0812">Transmembrane</keyword>
<dbReference type="InterPro" id="IPR004358">
    <property type="entry name" value="Sig_transdc_His_kin-like_C"/>
</dbReference>
<keyword evidence="6" id="KW-0418">Kinase</keyword>
<evidence type="ECO:0000256" key="3">
    <source>
        <dbReference type="ARBA" id="ARBA00012438"/>
    </source>
</evidence>
<proteinExistence type="predicted"/>
<dbReference type="InterPro" id="IPR050351">
    <property type="entry name" value="BphY/WalK/GraS-like"/>
</dbReference>
<keyword evidence="7" id="KW-0902">Two-component regulatory system</keyword>
<dbReference type="GO" id="GO:0004721">
    <property type="term" value="F:phosphoprotein phosphatase activity"/>
    <property type="evidence" value="ECO:0007669"/>
    <property type="project" value="TreeGrafter"/>
</dbReference>
<keyword evidence="8" id="KW-0175">Coiled coil</keyword>
<evidence type="ECO:0000256" key="1">
    <source>
        <dbReference type="ARBA" id="ARBA00000085"/>
    </source>
</evidence>
<dbReference type="SMART" id="SM00388">
    <property type="entry name" value="HisKA"/>
    <property type="match status" value="1"/>
</dbReference>
<dbReference type="SMART" id="SM00387">
    <property type="entry name" value="HATPase_c"/>
    <property type="match status" value="1"/>
</dbReference>
<dbReference type="SUPFAM" id="SSF55874">
    <property type="entry name" value="ATPase domain of HSP90 chaperone/DNA topoisomerase II/histidine kinase"/>
    <property type="match status" value="1"/>
</dbReference>
<evidence type="ECO:0000256" key="8">
    <source>
        <dbReference type="SAM" id="Coils"/>
    </source>
</evidence>
<dbReference type="PANTHER" id="PTHR45453">
    <property type="entry name" value="PHOSPHATE REGULON SENSOR PROTEIN PHOR"/>
    <property type="match status" value="1"/>
</dbReference>
<dbReference type="CDD" id="cd00075">
    <property type="entry name" value="HATPase"/>
    <property type="match status" value="1"/>
</dbReference>
<protein>
    <recommendedName>
        <fullName evidence="3">histidine kinase</fullName>
        <ecNumber evidence="3">2.7.13.3</ecNumber>
    </recommendedName>
</protein>
<evidence type="ECO:0000256" key="2">
    <source>
        <dbReference type="ARBA" id="ARBA00004370"/>
    </source>
</evidence>
<evidence type="ECO:0000256" key="6">
    <source>
        <dbReference type="ARBA" id="ARBA00022777"/>
    </source>
</evidence>
<dbReference type="Proteomes" id="UP000095362">
    <property type="component" value="Unassembled WGS sequence"/>
</dbReference>
<dbReference type="AlphaFoldDB" id="A0A173X168"/>
<dbReference type="EC" id="2.7.13.3" evidence="3"/>
<dbReference type="EMBL" id="CYZK01000001">
    <property type="protein sequence ID" value="CUN44305.1"/>
    <property type="molecule type" value="Genomic_DNA"/>
</dbReference>
<evidence type="ECO:0000313" key="11">
    <source>
        <dbReference type="EMBL" id="CUN44305.1"/>
    </source>
</evidence>
<dbReference type="CDD" id="cd00082">
    <property type="entry name" value="HisKA"/>
    <property type="match status" value="1"/>
</dbReference>
<dbReference type="SUPFAM" id="SSF47384">
    <property type="entry name" value="Homodimeric domain of signal transducing histidine kinase"/>
    <property type="match status" value="1"/>
</dbReference>
<evidence type="ECO:0000313" key="12">
    <source>
        <dbReference type="Proteomes" id="UP000095362"/>
    </source>
</evidence>
<feature type="coiled-coil region" evidence="8">
    <location>
        <begin position="104"/>
        <end position="131"/>
    </location>
</feature>
<keyword evidence="9" id="KW-1133">Transmembrane helix</keyword>
<keyword evidence="5 11" id="KW-0808">Transferase</keyword>
<dbReference type="GO" id="GO:0000155">
    <property type="term" value="F:phosphorelay sensor kinase activity"/>
    <property type="evidence" value="ECO:0007669"/>
    <property type="project" value="InterPro"/>
</dbReference>
<evidence type="ECO:0000256" key="7">
    <source>
        <dbReference type="ARBA" id="ARBA00023012"/>
    </source>
</evidence>
<keyword evidence="9" id="KW-0472">Membrane</keyword>
<gene>
    <name evidence="11" type="primary">phoR_1</name>
    <name evidence="11" type="ORF">ERS852481_00169</name>
</gene>
<dbReference type="Pfam" id="PF00512">
    <property type="entry name" value="HisKA"/>
    <property type="match status" value="1"/>
</dbReference>
<comment type="catalytic activity">
    <reaction evidence="1">
        <text>ATP + protein L-histidine = ADP + protein N-phospho-L-histidine.</text>
        <dbReference type="EC" id="2.7.13.3"/>
    </reaction>
</comment>
<dbReference type="GO" id="GO:0016036">
    <property type="term" value="P:cellular response to phosphate starvation"/>
    <property type="evidence" value="ECO:0007669"/>
    <property type="project" value="TreeGrafter"/>
</dbReference>
<dbReference type="GO" id="GO:0005886">
    <property type="term" value="C:plasma membrane"/>
    <property type="evidence" value="ECO:0007669"/>
    <property type="project" value="TreeGrafter"/>
</dbReference>
<organism evidence="11 12">
    <name type="scientific">Coprococcus comes</name>
    <dbReference type="NCBI Taxonomy" id="410072"/>
    <lineage>
        <taxon>Bacteria</taxon>
        <taxon>Bacillati</taxon>
        <taxon>Bacillota</taxon>
        <taxon>Clostridia</taxon>
        <taxon>Lachnospirales</taxon>
        <taxon>Lachnospiraceae</taxon>
        <taxon>Coprococcus</taxon>
    </lineage>
</organism>
<dbReference type="InterPro" id="IPR003661">
    <property type="entry name" value="HisK_dim/P_dom"/>
</dbReference>
<dbReference type="Gene3D" id="1.10.287.130">
    <property type="match status" value="1"/>
</dbReference>
<reference evidence="11 12" key="1">
    <citation type="submission" date="2015-09" db="EMBL/GenBank/DDBJ databases">
        <authorList>
            <consortium name="Pathogen Informatics"/>
        </authorList>
    </citation>
    <scope>NUCLEOTIDE SEQUENCE [LARGE SCALE GENOMIC DNA]</scope>
    <source>
        <strain evidence="11 12">2789STDY5834866</strain>
    </source>
</reference>
<dbReference type="PaxDb" id="410072-ERS852525_02262"/>
<dbReference type="InterPro" id="IPR036097">
    <property type="entry name" value="HisK_dim/P_sf"/>
</dbReference>
<feature type="transmembrane region" description="Helical" evidence="9">
    <location>
        <begin position="12"/>
        <end position="34"/>
    </location>
</feature>
<evidence type="ECO:0000256" key="4">
    <source>
        <dbReference type="ARBA" id="ARBA00022553"/>
    </source>
</evidence>
<name>A0A173X168_9FIRM</name>
<dbReference type="Pfam" id="PF02518">
    <property type="entry name" value="HATPase_c"/>
    <property type="match status" value="1"/>
</dbReference>
<accession>A0A173X168</accession>
<evidence type="ECO:0000259" key="10">
    <source>
        <dbReference type="PROSITE" id="PS50109"/>
    </source>
</evidence>
<dbReference type="PRINTS" id="PR00344">
    <property type="entry name" value="BCTRLSENSOR"/>
</dbReference>
<keyword evidence="4" id="KW-0597">Phosphoprotein</keyword>
<feature type="transmembrane region" description="Helical" evidence="9">
    <location>
        <begin position="40"/>
        <end position="62"/>
    </location>
</feature>
<dbReference type="FunFam" id="3.30.565.10:FF:000006">
    <property type="entry name" value="Sensor histidine kinase WalK"/>
    <property type="match status" value="1"/>
</dbReference>
<evidence type="ECO:0000256" key="5">
    <source>
        <dbReference type="ARBA" id="ARBA00022679"/>
    </source>
</evidence>
<comment type="subcellular location">
    <subcellularLocation>
        <location evidence="2">Membrane</location>
    </subcellularLocation>
</comment>
<evidence type="ECO:0000256" key="9">
    <source>
        <dbReference type="SAM" id="Phobius"/>
    </source>
</evidence>
<dbReference type="InterPro" id="IPR005467">
    <property type="entry name" value="His_kinase_dom"/>
</dbReference>
<dbReference type="InterPro" id="IPR036890">
    <property type="entry name" value="HATPase_C_sf"/>
</dbReference>
<dbReference type="InterPro" id="IPR003594">
    <property type="entry name" value="HATPase_dom"/>
</dbReference>
<dbReference type="Gene3D" id="3.30.565.10">
    <property type="entry name" value="Histidine kinase-like ATPase, C-terminal domain"/>
    <property type="match status" value="1"/>
</dbReference>
<sequence length="344" mass="39224">MMKLQNLSTRTFLRLIVEGASLTTILLLFLLYVFTKDIRVILGGFSVMILLFFWGVIFLHYFQKKLSVFTDGLCRTLDEMMDSTVRPQINYEAETLLARISHRLERLYHVMQETRHKVEEEKAELQSLVSDISHQTKTPIANLKMLNDTMLARNISEETREEFLHATASQLDKLDFLIQGMVKTSRLETGVITLEKKETVIADTLVDAINGVLAPMERKHLHLSVDCPENLTVSHDSRWTSEALFNLLDNAVKYTPEGGDIHVTVQDWEMYLEIAVTDTGRGIPESVQATIFKRFYREEAVHDVDGIGIGLYLAREIITMQGGYITVESEMGKGSTFSIFLPQQ</sequence>
<dbReference type="STRING" id="410072.ERS852525_02262"/>